<dbReference type="GO" id="GO:0046872">
    <property type="term" value="F:metal ion binding"/>
    <property type="evidence" value="ECO:0007669"/>
    <property type="project" value="UniProtKB-KW"/>
</dbReference>
<dbReference type="PANTHER" id="PTHR12589">
    <property type="entry name" value="PYRUVOYL TETRAHYDROBIOPTERIN SYNTHASE"/>
    <property type="match status" value="1"/>
</dbReference>
<dbReference type="RefSeq" id="WP_066379231.1">
    <property type="nucleotide sequence ID" value="NZ_LTAZ01000001.1"/>
</dbReference>
<dbReference type="Gene3D" id="3.30.479.10">
    <property type="entry name" value="6-pyruvoyl tetrahydropterin synthase/QueD"/>
    <property type="match status" value="1"/>
</dbReference>
<dbReference type="EMBL" id="LTAZ01000001">
    <property type="protein sequence ID" value="KYH27900.1"/>
    <property type="molecule type" value="Genomic_DNA"/>
</dbReference>
<proteinExistence type="predicted"/>
<comment type="caution">
    <text evidence="5">The sequence shown here is derived from an EMBL/GenBank/DDBJ whole genome shotgun (WGS) entry which is preliminary data.</text>
</comment>
<keyword evidence="3" id="KW-0862">Zinc</keyword>
<sequence>MYTVTVSRDFVAQHFLTVPDPGPEGEVHSHHYELAAECEGSDLNEYGYLLDIDDLTRALDAIEERYRDELLNDLEEFSGLNPSVEHFCRIVADRLAEDLASEVETLRVKIHEDEIAWAAYERAV</sequence>
<reference evidence="5 6" key="1">
    <citation type="submission" date="2016-02" db="EMBL/GenBank/DDBJ databases">
        <title>Genome sequence of Halalkalicoccus paucihalophilus DSM 24557.</title>
        <authorList>
            <person name="Poehlein A."/>
            <person name="Daniel R."/>
        </authorList>
    </citation>
    <scope>NUCLEOTIDE SEQUENCE [LARGE SCALE GENOMIC DNA]</scope>
    <source>
        <strain evidence="5 6">DSM 24557</strain>
    </source>
</reference>
<name>A0A151AK52_9EURY</name>
<dbReference type="AlphaFoldDB" id="A0A151AK52"/>
<evidence type="ECO:0000256" key="2">
    <source>
        <dbReference type="ARBA" id="ARBA00022723"/>
    </source>
</evidence>
<comment type="cofactor">
    <cofactor evidence="1">
        <name>Zn(2+)</name>
        <dbReference type="ChEBI" id="CHEBI:29105"/>
    </cofactor>
</comment>
<evidence type="ECO:0000256" key="4">
    <source>
        <dbReference type="ARBA" id="ARBA00023239"/>
    </source>
</evidence>
<dbReference type="PATRIC" id="fig|1008153.3.peg.575"/>
<dbReference type="OrthoDB" id="6529at2157"/>
<evidence type="ECO:0000256" key="3">
    <source>
        <dbReference type="ARBA" id="ARBA00022833"/>
    </source>
</evidence>
<keyword evidence="2" id="KW-0479">Metal-binding</keyword>
<dbReference type="GO" id="GO:0016829">
    <property type="term" value="F:lyase activity"/>
    <property type="evidence" value="ECO:0007669"/>
    <property type="project" value="UniProtKB-KW"/>
</dbReference>
<dbReference type="PANTHER" id="PTHR12589:SF7">
    <property type="entry name" value="6-PYRUVOYL TETRAHYDROBIOPTERIN SYNTHASE"/>
    <property type="match status" value="1"/>
</dbReference>
<organism evidence="5 6">
    <name type="scientific">Halalkalicoccus paucihalophilus</name>
    <dbReference type="NCBI Taxonomy" id="1008153"/>
    <lineage>
        <taxon>Archaea</taxon>
        <taxon>Methanobacteriati</taxon>
        <taxon>Methanobacteriota</taxon>
        <taxon>Stenosarchaea group</taxon>
        <taxon>Halobacteria</taxon>
        <taxon>Halobacteriales</taxon>
        <taxon>Halococcaceae</taxon>
        <taxon>Halalkalicoccus</taxon>
    </lineage>
</organism>
<gene>
    <name evidence="5" type="ORF">HAPAU_05750</name>
</gene>
<keyword evidence="6" id="KW-1185">Reference proteome</keyword>
<dbReference type="InterPro" id="IPR007115">
    <property type="entry name" value="6-PTP_synth/QueD"/>
</dbReference>
<dbReference type="Proteomes" id="UP000075321">
    <property type="component" value="Unassembled WGS sequence"/>
</dbReference>
<dbReference type="SUPFAM" id="SSF55620">
    <property type="entry name" value="Tetrahydrobiopterin biosynthesis enzymes-like"/>
    <property type="match status" value="1"/>
</dbReference>
<protein>
    <submittedName>
        <fullName evidence="5">6-pyruvoyl tetrahydropterin synthase</fullName>
    </submittedName>
</protein>
<keyword evidence="4" id="KW-0456">Lyase</keyword>
<evidence type="ECO:0000256" key="1">
    <source>
        <dbReference type="ARBA" id="ARBA00001947"/>
    </source>
</evidence>
<dbReference type="Pfam" id="PF01242">
    <property type="entry name" value="PTPS"/>
    <property type="match status" value="1"/>
</dbReference>
<accession>A0A151AK52</accession>
<dbReference type="InterPro" id="IPR038418">
    <property type="entry name" value="6-PTP_synth/QueD_sf"/>
</dbReference>
<evidence type="ECO:0000313" key="5">
    <source>
        <dbReference type="EMBL" id="KYH27900.1"/>
    </source>
</evidence>
<evidence type="ECO:0000313" key="6">
    <source>
        <dbReference type="Proteomes" id="UP000075321"/>
    </source>
</evidence>